<dbReference type="Gene3D" id="1.10.630.10">
    <property type="entry name" value="Cytochrome P450"/>
    <property type="match status" value="1"/>
</dbReference>
<feature type="compositionally biased region" description="Basic and acidic residues" evidence="6">
    <location>
        <begin position="318"/>
        <end position="331"/>
    </location>
</feature>
<name>A0ABR2UUU4_9PEZI</name>
<dbReference type="InterPro" id="IPR010255">
    <property type="entry name" value="Haem_peroxidase_sf"/>
</dbReference>
<dbReference type="CDD" id="cd09817">
    <property type="entry name" value="linoleate_diol_synthase_like"/>
    <property type="match status" value="1"/>
</dbReference>
<reference evidence="7 8" key="1">
    <citation type="journal article" date="2024" name="J. Plant Pathol.">
        <title>Sequence and assembly of the genome of Seiridium unicorne, isolate CBS 538.82, causal agent of cypress canker disease.</title>
        <authorList>
            <person name="Scali E."/>
            <person name="Rocca G.D."/>
            <person name="Danti R."/>
            <person name="Garbelotto M."/>
            <person name="Barberini S."/>
            <person name="Baroncelli R."/>
            <person name="Emiliani G."/>
        </authorList>
    </citation>
    <scope>NUCLEOTIDE SEQUENCE [LARGE SCALE GENOMIC DNA]</scope>
    <source>
        <strain evidence="7 8">BM-138-508</strain>
    </source>
</reference>
<dbReference type="Proteomes" id="UP001408356">
    <property type="component" value="Unassembled WGS sequence"/>
</dbReference>
<dbReference type="PANTHER" id="PTHR11903:SF13">
    <property type="entry name" value="LINOLEATE 10R-LIPOXYGENASE"/>
    <property type="match status" value="1"/>
</dbReference>
<dbReference type="InterPro" id="IPR019791">
    <property type="entry name" value="Haem_peroxidase_animal"/>
</dbReference>
<keyword evidence="2" id="KW-0479">Metal-binding</keyword>
<dbReference type="GO" id="GO:0004601">
    <property type="term" value="F:peroxidase activity"/>
    <property type="evidence" value="ECO:0007669"/>
    <property type="project" value="UniProtKB-KW"/>
</dbReference>
<dbReference type="PROSITE" id="PS50292">
    <property type="entry name" value="PEROXIDASE_3"/>
    <property type="match status" value="1"/>
</dbReference>
<protein>
    <submittedName>
        <fullName evidence="7">Heme peroxidase</fullName>
    </submittedName>
</protein>
<accession>A0ABR2UUU4</accession>
<gene>
    <name evidence="7" type="ORF">SUNI508_08162</name>
</gene>
<dbReference type="SUPFAM" id="SSF48264">
    <property type="entry name" value="Cytochrome P450"/>
    <property type="match status" value="1"/>
</dbReference>
<feature type="region of interest" description="Disordered" evidence="6">
    <location>
        <begin position="1"/>
        <end position="21"/>
    </location>
</feature>
<evidence type="ECO:0000313" key="8">
    <source>
        <dbReference type="Proteomes" id="UP001408356"/>
    </source>
</evidence>
<keyword evidence="5" id="KW-0408">Iron</keyword>
<dbReference type="InterPro" id="IPR001128">
    <property type="entry name" value="Cyt_P450"/>
</dbReference>
<evidence type="ECO:0000256" key="4">
    <source>
        <dbReference type="ARBA" id="ARBA00023002"/>
    </source>
</evidence>
<dbReference type="CDD" id="cd20612">
    <property type="entry name" value="CYP_LDS-like_C"/>
    <property type="match status" value="1"/>
</dbReference>
<dbReference type="InterPro" id="IPR034812">
    <property type="entry name" value="Ppo-like_N"/>
</dbReference>
<dbReference type="Gene3D" id="1.10.640.10">
    <property type="entry name" value="Haem peroxidase domain superfamily, animal type"/>
    <property type="match status" value="1"/>
</dbReference>
<dbReference type="PRINTS" id="PR00457">
    <property type="entry name" value="ANPEROXIDASE"/>
</dbReference>
<dbReference type="Pfam" id="PF00067">
    <property type="entry name" value="p450"/>
    <property type="match status" value="1"/>
</dbReference>
<evidence type="ECO:0000256" key="6">
    <source>
        <dbReference type="SAM" id="MobiDB-lite"/>
    </source>
</evidence>
<comment type="subunit">
    <text evidence="1">Homotetramer.</text>
</comment>
<keyword evidence="4" id="KW-0560">Oxidoreductase</keyword>
<evidence type="ECO:0000256" key="1">
    <source>
        <dbReference type="ARBA" id="ARBA00011881"/>
    </source>
</evidence>
<evidence type="ECO:0000256" key="5">
    <source>
        <dbReference type="ARBA" id="ARBA00023004"/>
    </source>
</evidence>
<organism evidence="7 8">
    <name type="scientific">Seiridium unicorne</name>
    <dbReference type="NCBI Taxonomy" id="138068"/>
    <lineage>
        <taxon>Eukaryota</taxon>
        <taxon>Fungi</taxon>
        <taxon>Dikarya</taxon>
        <taxon>Ascomycota</taxon>
        <taxon>Pezizomycotina</taxon>
        <taxon>Sordariomycetes</taxon>
        <taxon>Xylariomycetidae</taxon>
        <taxon>Amphisphaeriales</taxon>
        <taxon>Sporocadaceae</taxon>
        <taxon>Seiridium</taxon>
    </lineage>
</organism>
<comment type="caution">
    <text evidence="7">The sequence shown here is derived from an EMBL/GenBank/DDBJ whole genome shotgun (WGS) entry which is preliminary data.</text>
</comment>
<dbReference type="InterPro" id="IPR037120">
    <property type="entry name" value="Haem_peroxidase_sf_animal"/>
</dbReference>
<evidence type="ECO:0000256" key="2">
    <source>
        <dbReference type="ARBA" id="ARBA00022723"/>
    </source>
</evidence>
<evidence type="ECO:0000313" key="7">
    <source>
        <dbReference type="EMBL" id="KAK9418435.1"/>
    </source>
</evidence>
<feature type="region of interest" description="Disordered" evidence="6">
    <location>
        <begin position="311"/>
        <end position="331"/>
    </location>
</feature>
<dbReference type="EMBL" id="JARVKF010000385">
    <property type="protein sequence ID" value="KAK9418435.1"/>
    <property type="molecule type" value="Genomic_DNA"/>
</dbReference>
<dbReference type="SUPFAM" id="SSF48113">
    <property type="entry name" value="Heme-dependent peroxidases"/>
    <property type="match status" value="1"/>
</dbReference>
<keyword evidence="8" id="KW-1185">Reference proteome</keyword>
<dbReference type="InterPro" id="IPR036396">
    <property type="entry name" value="Cyt_P450_sf"/>
</dbReference>
<evidence type="ECO:0000256" key="3">
    <source>
        <dbReference type="ARBA" id="ARBA00022964"/>
    </source>
</evidence>
<dbReference type="Pfam" id="PF03098">
    <property type="entry name" value="An_peroxidase"/>
    <property type="match status" value="2"/>
</dbReference>
<keyword evidence="7" id="KW-0575">Peroxidase</keyword>
<sequence>MAKLFSGKQEPPRPPSPSLLEEWTSKLGTKFEDILNLIRVIREPLPDRTDGGKPLDPKKEGYRQRKLESDLGDLGHLNITDVKTLLEMSLKVKNGDMIDDKQYLMEGLIKAASQLPQGSMTGDEITDNFLTTLWNDLQHPPQSMLGEKYTYRTADGSYNSLAHPRLGAANMPYARTVKSTTMQPGTLPDPGLIFDSIFARKDENREPHPNRISSMLFYVASIIIHDVFHTDHDNYEISQTSSYLDLAPLYGSNETQQKTVRTFTDGMLHPDCFADKRILGFPPGVSVLLIMFNRFHNYVAHNLAKVNENGRFTPPVKDNPKYKRHEHPDYQKPENKDKICTYELDLRKYDEDLFQTSRLITCGLYVNIILVDYVRTILNLNRTDSKWQLNPRKEIKGVPMGVGNQVSAEFNLVYRWHAAISERDEKWTEGHWKKLFPKVKDTSEVTEGQLLRRLKDYITEIGDDPLEWPVADGLARNPETSKLPDDDLVKIMTESIEDPANSFGANRVPVIMRAIEVLGMKQARAWGVGTLNELRKQFQLEPHRQFTDINPDPEVADQLRHLYGHPDLVEMYPGLIAESAKEPKLPGSGLCPSFTVSRAVLSDAVGLVRGDRFYTIDYHPKKLTNWGFAASNFDLDIDNGCVFYKLFARAFPDHFEANSVYAHYPLTVPKYMQIALADLGKEAMYNYDKPKFRPQPKVIFSYGAAERVLGDNATFKVTWGKAIEFLMGEPAKNFMLAGDGFENEKSRKMMWDAIYVPEWEAEVRKFYEKTTIDLLKEKSYKLAGKSQVDIVRDISTLVHARFSAELFMLPLKTKDRPGVFDEYQLYMIYVAVFICIFMDLDPGASFGLRQKAHQAAQVLGQIMEANVREIKMGGYISRLTQRIWPKETPLQKFGKNLIQRLLAYKKMDVKNLVWGHMVPTQGGMVPNQAQVFSQVLEYFLSKEGRKYLPEINRLAKSDAPGDFDTLMRYVLEAGRLNGEVGVFRYVSKDTTVQDKDRTLNLKSGDKILVNLRAASYDPEKFPNPTEVDLTRPLESYIHLGYGPHTCLGLPLTRVSLTSMMKIIGQLDGLQPVPGPQGFLQKRTQPFPDGITPPGPTGHDSVWRDGDVHYHVYLTEMFDSYFPIPTSLKVMWNGDVKDLKQTKG</sequence>
<keyword evidence="3" id="KW-0223">Dioxygenase</keyword>
<dbReference type="PANTHER" id="PTHR11903">
    <property type="entry name" value="PROSTAGLANDIN G/H SYNTHASE"/>
    <property type="match status" value="1"/>
</dbReference>
<dbReference type="InterPro" id="IPR050783">
    <property type="entry name" value="Oxylipin_biosynth_metab"/>
</dbReference>
<proteinExistence type="predicted"/>